<evidence type="ECO:0000313" key="1">
    <source>
        <dbReference type="EMBL" id="VEP18652.1"/>
    </source>
</evidence>
<reference evidence="1 2" key="1">
    <citation type="submission" date="2019-01" db="EMBL/GenBank/DDBJ databases">
        <authorList>
            <person name="Brito A."/>
        </authorList>
    </citation>
    <scope>NUCLEOTIDE SEQUENCE [LARGE SCALE GENOMIC DNA]</scope>
    <source>
        <strain evidence="1">1</strain>
    </source>
</reference>
<keyword evidence="2" id="KW-1185">Reference proteome</keyword>
<protein>
    <submittedName>
        <fullName evidence="1">Uncharacterized protein</fullName>
    </submittedName>
</protein>
<accession>A0A563W4M7</accession>
<dbReference type="RefSeq" id="WP_144868077.1">
    <property type="nucleotide sequence ID" value="NZ_LR213843.1"/>
</dbReference>
<organism evidence="1 2">
    <name type="scientific">Hyella patelloides LEGE 07179</name>
    <dbReference type="NCBI Taxonomy" id="945734"/>
    <lineage>
        <taxon>Bacteria</taxon>
        <taxon>Bacillati</taxon>
        <taxon>Cyanobacteriota</taxon>
        <taxon>Cyanophyceae</taxon>
        <taxon>Pleurocapsales</taxon>
        <taxon>Hyellaceae</taxon>
        <taxon>Hyella</taxon>
    </lineage>
</organism>
<evidence type="ECO:0000313" key="2">
    <source>
        <dbReference type="Proteomes" id="UP000320055"/>
    </source>
</evidence>
<dbReference type="AlphaFoldDB" id="A0A563W4M7"/>
<sequence>MSENKIDIHKLYASVLDKSEETNVPRSEKIKSCYSIGDGLCHGDNQYVFRCCCDLTILGCDSDWIERKRCENGQPVGSWERVENSDCTKFLIDYFQYGHKRINNTYVPLTEQEYLQLLQENENITEQTSPCRVVGVSPNAYCIGDCDREFQNCLLREVNGSFYCSCSA</sequence>
<dbReference type="Proteomes" id="UP000320055">
    <property type="component" value="Unassembled WGS sequence"/>
</dbReference>
<name>A0A563W4M7_9CYAN</name>
<gene>
    <name evidence="1" type="ORF">H1P_850009</name>
</gene>
<proteinExistence type="predicted"/>
<dbReference type="EMBL" id="CAACVJ010000693">
    <property type="protein sequence ID" value="VEP18652.1"/>
    <property type="molecule type" value="Genomic_DNA"/>
</dbReference>